<feature type="chain" id="PRO_5039303533" description="Lipoprotein" evidence="1">
    <location>
        <begin position="18"/>
        <end position="110"/>
    </location>
</feature>
<organism evidence="2 3">
    <name type="scientific">Candidatus Cryptobacteroides merdavium</name>
    <dbReference type="NCBI Taxonomy" id="2840769"/>
    <lineage>
        <taxon>Bacteria</taxon>
        <taxon>Pseudomonadati</taxon>
        <taxon>Bacteroidota</taxon>
        <taxon>Bacteroidia</taxon>
        <taxon>Bacteroidales</taxon>
        <taxon>Candidatus Cryptobacteroides</taxon>
    </lineage>
</organism>
<reference evidence="2" key="1">
    <citation type="submission" date="2020-10" db="EMBL/GenBank/DDBJ databases">
        <authorList>
            <person name="Gilroy R."/>
        </authorList>
    </citation>
    <scope>NUCLEOTIDE SEQUENCE</scope>
    <source>
        <strain evidence="2">D5-748</strain>
    </source>
</reference>
<dbReference type="Proteomes" id="UP000823619">
    <property type="component" value="Unassembled WGS sequence"/>
</dbReference>
<reference evidence="2" key="2">
    <citation type="journal article" date="2021" name="PeerJ">
        <title>Extensive microbial diversity within the chicken gut microbiome revealed by metagenomics and culture.</title>
        <authorList>
            <person name="Gilroy R."/>
            <person name="Ravi A."/>
            <person name="Getino M."/>
            <person name="Pursley I."/>
            <person name="Horton D.L."/>
            <person name="Alikhan N.F."/>
            <person name="Baker D."/>
            <person name="Gharbi K."/>
            <person name="Hall N."/>
            <person name="Watson M."/>
            <person name="Adriaenssens E.M."/>
            <person name="Foster-Nyarko E."/>
            <person name="Jarju S."/>
            <person name="Secka A."/>
            <person name="Antonio M."/>
            <person name="Oren A."/>
            <person name="Chaudhuri R.R."/>
            <person name="La Ragione R."/>
            <person name="Hildebrand F."/>
            <person name="Pallen M.J."/>
        </authorList>
    </citation>
    <scope>NUCLEOTIDE SEQUENCE</scope>
    <source>
        <strain evidence="2">D5-748</strain>
    </source>
</reference>
<dbReference type="EMBL" id="JADIMO010000073">
    <property type="protein sequence ID" value="MBO8445212.1"/>
    <property type="molecule type" value="Genomic_DNA"/>
</dbReference>
<sequence length="110" mass="11717">MKKLSKTLLLAVMSVLAALFLSGCEKIPNGQGELIVCVNNTKEGSVICISPYSDNGPGPAIVTSKGMRTGSIRETFVLNVGNYMVYCGIRANCKAVQIVEGETVTVYLNN</sequence>
<proteinExistence type="predicted"/>
<evidence type="ECO:0000256" key="1">
    <source>
        <dbReference type="SAM" id="SignalP"/>
    </source>
</evidence>
<feature type="signal peptide" evidence="1">
    <location>
        <begin position="1"/>
        <end position="17"/>
    </location>
</feature>
<keyword evidence="1" id="KW-0732">Signal</keyword>
<evidence type="ECO:0000313" key="2">
    <source>
        <dbReference type="EMBL" id="MBO8445212.1"/>
    </source>
</evidence>
<dbReference type="AlphaFoldDB" id="A0A9D9EC60"/>
<accession>A0A9D9EC60</accession>
<dbReference type="PROSITE" id="PS51257">
    <property type="entry name" value="PROKAR_LIPOPROTEIN"/>
    <property type="match status" value="1"/>
</dbReference>
<name>A0A9D9EC60_9BACT</name>
<evidence type="ECO:0008006" key="4">
    <source>
        <dbReference type="Google" id="ProtNLM"/>
    </source>
</evidence>
<comment type="caution">
    <text evidence="2">The sequence shown here is derived from an EMBL/GenBank/DDBJ whole genome shotgun (WGS) entry which is preliminary data.</text>
</comment>
<gene>
    <name evidence="2" type="ORF">IAC23_05920</name>
</gene>
<evidence type="ECO:0000313" key="3">
    <source>
        <dbReference type="Proteomes" id="UP000823619"/>
    </source>
</evidence>
<protein>
    <recommendedName>
        <fullName evidence="4">Lipoprotein</fullName>
    </recommendedName>
</protein>